<feature type="signal peptide" evidence="15">
    <location>
        <begin position="1"/>
        <end position="25"/>
    </location>
</feature>
<keyword evidence="2" id="KW-0964">Secreted</keyword>
<dbReference type="PROSITE" id="PS51120">
    <property type="entry name" value="LDLRB"/>
    <property type="match status" value="3"/>
</dbReference>
<dbReference type="EMBL" id="JARKIK010000028">
    <property type="protein sequence ID" value="KAK8742593.1"/>
    <property type="molecule type" value="Genomic_DNA"/>
</dbReference>
<dbReference type="PANTHER" id="PTHR24039:SF58">
    <property type="entry name" value="EGF-LIKE DOMAIN-CONTAINING PROTEIN"/>
    <property type="match status" value="1"/>
</dbReference>
<dbReference type="PANTHER" id="PTHR24039">
    <property type="entry name" value="FIBRILLIN-RELATED"/>
    <property type="match status" value="1"/>
</dbReference>
<dbReference type="InterPro" id="IPR000742">
    <property type="entry name" value="EGF"/>
</dbReference>
<dbReference type="CDD" id="cd00054">
    <property type="entry name" value="EGF_CA"/>
    <property type="match status" value="1"/>
</dbReference>
<keyword evidence="8" id="KW-0084">Basement membrane</keyword>
<feature type="domain" description="NIDO" evidence="18">
    <location>
        <begin position="101"/>
        <end position="251"/>
    </location>
</feature>
<feature type="disulfide bond" evidence="12">
    <location>
        <begin position="1032"/>
        <end position="1049"/>
    </location>
</feature>
<dbReference type="SMART" id="SM00682">
    <property type="entry name" value="G2F"/>
    <property type="match status" value="1"/>
</dbReference>
<dbReference type="PROSITE" id="PS01186">
    <property type="entry name" value="EGF_2"/>
    <property type="match status" value="10"/>
</dbReference>
<dbReference type="SUPFAM" id="SSF57184">
    <property type="entry name" value="Growth factor receptor domain"/>
    <property type="match status" value="1"/>
</dbReference>
<dbReference type="PROSITE" id="PS50993">
    <property type="entry name" value="NIDOGEN_G2"/>
    <property type="match status" value="1"/>
</dbReference>
<dbReference type="SUPFAM" id="SSF54511">
    <property type="entry name" value="GFP-like"/>
    <property type="match status" value="1"/>
</dbReference>
<evidence type="ECO:0000256" key="1">
    <source>
        <dbReference type="ARBA" id="ARBA00004302"/>
    </source>
</evidence>
<dbReference type="FunFam" id="2.10.25.10:FF:000038">
    <property type="entry name" value="Fibrillin 2"/>
    <property type="match status" value="1"/>
</dbReference>
<dbReference type="Pfam" id="PF12947">
    <property type="entry name" value="EGF_3"/>
    <property type="match status" value="2"/>
</dbReference>
<dbReference type="SMART" id="SM00179">
    <property type="entry name" value="EGF_CA"/>
    <property type="match status" value="4"/>
</dbReference>
<feature type="domain" description="EGF-like" evidence="16">
    <location>
        <begin position="538"/>
        <end position="576"/>
    </location>
</feature>
<dbReference type="GO" id="GO:0005604">
    <property type="term" value="C:basement membrane"/>
    <property type="evidence" value="ECO:0007669"/>
    <property type="project" value="UniProtKB-SubCell"/>
</dbReference>
<evidence type="ECO:0000256" key="4">
    <source>
        <dbReference type="ARBA" id="ARBA00022536"/>
    </source>
</evidence>
<dbReference type="Gene3D" id="2.10.25.10">
    <property type="entry name" value="Laminin"/>
    <property type="match status" value="10"/>
</dbReference>
<dbReference type="SUPFAM" id="SSF57196">
    <property type="entry name" value="EGF/Laminin"/>
    <property type="match status" value="1"/>
</dbReference>
<protein>
    <recommendedName>
        <fullName evidence="21">Nidogen</fullName>
    </recommendedName>
</protein>
<evidence type="ECO:0000256" key="15">
    <source>
        <dbReference type="SAM" id="SignalP"/>
    </source>
</evidence>
<feature type="repeat" description="LDL-receptor class B" evidence="13">
    <location>
        <begin position="1245"/>
        <end position="1288"/>
    </location>
</feature>
<feature type="domain" description="EGF-like" evidence="16">
    <location>
        <begin position="980"/>
        <end position="1021"/>
    </location>
</feature>
<sequence length="1512" mass="165751">MGRLCPLLLSIALLVVVQLLTPSHAILKSYFYRYGEDAGDTRLLAEDDISSPEISLRAPVIFFGQIYQSIFVNSNGFVSFLTEIPNFFNVQFPLEYPIIAPFYSDVDTRQAGTIWYRETSDPGTISRAKFDVQQYFSSAASFEPQGVFIVTWDGVGPYNQRANRVNTYQLIIVTDMLDTYVLLHYADGGIQWLQGDGKNPSIADARGQAGLISGDGRFHILKGSGTDQVRSLDKLSNCDKPGVWMFRVGQLSLEQNVQSPDIGTSESKGLGNEPQSCAVGGSICHSSAVCTDYSPGFCCSCKEEYFGNGINCVVKDEPLRVIGKVIGNINGVELEDSDLHAYVLTAEGRSYTAISRISSQIGYDVQSITSLGSGIAWLFAKPIDISANGFSTTGGVLNRTAEVDFPQTGHHVVIQQHFEGLDVFNNIQVKTQITGSVPTVPLGSKIEMDAFSEEYTRVKPGQQRARSSRVFRLKGQNIDTPFSVETTIDYDECIWKVRGPDEQNTLRLKVAENIFIQYDAPEEIVRYALSAKVAPLEEVDPCVEGRLECGHNSQCVVDGDTFRCVCERGYEEVFDATLNEDICLDMNECDTGRDNCHFDATCVNNAGSFTCTCNPGFTGNGVVCERAASCEGIPCDSNAVCEIRSAAPQCICLPGYTGDGLICTRDYSGVSVIQQRDCVDSDICSEYASCLYDDSVRSFRCVCFQGYTGDGETCNPVTGQESCGTGRNCSPYGVCTRTEDGYRCDCLPGFFGDGYTCEAIDPTVSPLQSLPPYQPQQPDQPHRPQGSHESQEPHQPEQPHQPESPQEPQLPYQNEYAQPECLFDKCWCPGTLTFNRRLNVCEPAREPSVVPEDDINLAPQPYCSAAKCTCPLGYKYNSASDSCESVASVEERPLPECFLGKCSCPKGYTYDYNHHDCYPSSKPGYDYNTEEGASRDKTGSCNEVNNCHPNAQCIYDSYSQTYSCQCDAGFDGNGFYCNELDVSCDTVDICHIHAQCLFDDYALRHVCVCLDGYQGDGLVCTPQDECSSVMDCDTNAQCLYESKSQRYKCECNDGYEGDGRTCKPLGEASCNIVNNCDANAECIYDTYALAYRCQCRDGFEGDGIFCTPIQIGCNVIYNCGDNAECLYDRSAQGYRCHCREGFQGDGFFCQSSRSCESDPSVCHPQAACLPDRSSPFGFSCRCRAGFTGDGYTCQEAPDHEKNLLLLNQGLSLLRMPVDLRSGGGLPIHVDPFMTAVGADVDCLAGRFYWTDVRSSSIRSSRYDGTERKPIVTGEKTGSPEDVAVDWVSGNVYWTDSVNDVISVAAIKDGKQRVVIKDGLVNPRGIAVHPGLGLLFWSDWNRRGPKIEVSGLDGSNRRILVDQDIKLPNSLVVEYDTGTLCWADAGTHKIECIGIHGSGRRVVMEGALYPFGLTRLGEEFFYTDWNDTKIHTVNRYSGLESPARAPPPGGSGKLYGIVAVPPSCPPVSNVCAVSDGGCPNTHLCLPNGRRGRTCACTDIAAQNEETPCTDYNY</sequence>
<feature type="domain" description="EGF-like" evidence="16">
    <location>
        <begin position="674"/>
        <end position="715"/>
    </location>
</feature>
<dbReference type="PROSITE" id="PS50026">
    <property type="entry name" value="EGF_3"/>
    <property type="match status" value="11"/>
</dbReference>
<evidence type="ECO:0000256" key="13">
    <source>
        <dbReference type="PROSITE-ProRule" id="PRU00461"/>
    </source>
</evidence>
<feature type="disulfide bond" evidence="12">
    <location>
        <begin position="684"/>
        <end position="701"/>
    </location>
</feature>
<dbReference type="SMART" id="SM00539">
    <property type="entry name" value="NIDO"/>
    <property type="match status" value="1"/>
</dbReference>
<dbReference type="InterPro" id="IPR024731">
    <property type="entry name" value="NELL2-like_EGF"/>
</dbReference>
<dbReference type="PROSITE" id="PS51220">
    <property type="entry name" value="NIDO"/>
    <property type="match status" value="1"/>
</dbReference>
<evidence type="ECO:0000259" key="16">
    <source>
        <dbReference type="PROSITE" id="PS50026"/>
    </source>
</evidence>
<dbReference type="InterPro" id="IPR018097">
    <property type="entry name" value="EGF_Ca-bd_CS"/>
</dbReference>
<proteinExistence type="predicted"/>
<feature type="chain" id="PRO_5044717430" description="Nidogen" evidence="15">
    <location>
        <begin position="26"/>
        <end position="1512"/>
    </location>
</feature>
<evidence type="ECO:0000256" key="7">
    <source>
        <dbReference type="ARBA" id="ARBA00022837"/>
    </source>
</evidence>
<keyword evidence="4 12" id="KW-0245">EGF-like domain</keyword>
<dbReference type="InterPro" id="IPR006605">
    <property type="entry name" value="G2_nidogen/fibulin_G2F"/>
</dbReference>
<evidence type="ECO:0000256" key="5">
    <source>
        <dbReference type="ARBA" id="ARBA00022729"/>
    </source>
</evidence>
<evidence type="ECO:0008006" key="21">
    <source>
        <dbReference type="Google" id="ProtNLM"/>
    </source>
</evidence>
<feature type="disulfide bond" evidence="12">
    <location>
        <begin position="1119"/>
        <end position="1136"/>
    </location>
</feature>
<evidence type="ECO:0000256" key="14">
    <source>
        <dbReference type="SAM" id="MobiDB-lite"/>
    </source>
</evidence>
<comment type="subcellular location">
    <subcellularLocation>
        <location evidence="1">Secreted</location>
        <location evidence="1">Extracellular space</location>
        <location evidence="1">Extracellular matrix</location>
        <location evidence="1">Basement membrane</location>
    </subcellularLocation>
</comment>
<dbReference type="PROSITE" id="PS01187">
    <property type="entry name" value="EGF_CA"/>
    <property type="match status" value="1"/>
</dbReference>
<feature type="repeat" description="LDL-receptor class B" evidence="13">
    <location>
        <begin position="1289"/>
        <end position="1331"/>
    </location>
</feature>
<feature type="domain" description="EGF-like" evidence="16">
    <location>
        <begin position="585"/>
        <end position="625"/>
    </location>
</feature>
<dbReference type="SMART" id="SM00181">
    <property type="entry name" value="EGF"/>
    <property type="match status" value="12"/>
</dbReference>
<reference evidence="19 20" key="1">
    <citation type="journal article" date="2024" name="BMC Genomics">
        <title>Genome assembly of redclaw crayfish (Cherax quadricarinatus) provides insights into its immune adaptation and hypoxia tolerance.</title>
        <authorList>
            <person name="Liu Z."/>
            <person name="Zheng J."/>
            <person name="Li H."/>
            <person name="Fang K."/>
            <person name="Wang S."/>
            <person name="He J."/>
            <person name="Zhou D."/>
            <person name="Weng S."/>
            <person name="Chi M."/>
            <person name="Gu Z."/>
            <person name="He J."/>
            <person name="Li F."/>
            <person name="Wang M."/>
        </authorList>
    </citation>
    <scope>NUCLEOTIDE SEQUENCE [LARGE SCALE GENOMIC DNA]</scope>
    <source>
        <strain evidence="19">ZL_2023a</strain>
    </source>
</reference>
<evidence type="ECO:0000256" key="3">
    <source>
        <dbReference type="ARBA" id="ARBA00022530"/>
    </source>
</evidence>
<feature type="domain" description="EGF-like" evidence="16">
    <location>
        <begin position="937"/>
        <end position="978"/>
    </location>
</feature>
<dbReference type="Gene3D" id="2.40.155.10">
    <property type="entry name" value="Green fluorescent protein"/>
    <property type="match status" value="1"/>
</dbReference>
<evidence type="ECO:0000259" key="17">
    <source>
        <dbReference type="PROSITE" id="PS50993"/>
    </source>
</evidence>
<dbReference type="SMART" id="SM00135">
    <property type="entry name" value="LY"/>
    <property type="match status" value="4"/>
</dbReference>
<evidence type="ECO:0000256" key="8">
    <source>
        <dbReference type="ARBA" id="ARBA00022869"/>
    </source>
</evidence>
<evidence type="ECO:0000313" key="19">
    <source>
        <dbReference type="EMBL" id="KAK8742592.1"/>
    </source>
</evidence>
<dbReference type="Pfam" id="PF00058">
    <property type="entry name" value="Ldl_recept_b"/>
    <property type="match status" value="3"/>
</dbReference>
<evidence type="ECO:0000256" key="10">
    <source>
        <dbReference type="ARBA" id="ARBA00023157"/>
    </source>
</evidence>
<feature type="domain" description="EGF-like" evidence="16">
    <location>
        <begin position="719"/>
        <end position="758"/>
    </location>
</feature>
<feature type="domain" description="EGF-like" evidence="16">
    <location>
        <begin position="1109"/>
        <end position="1150"/>
    </location>
</feature>
<dbReference type="GO" id="GO:0005509">
    <property type="term" value="F:calcium ion binding"/>
    <property type="evidence" value="ECO:0007669"/>
    <property type="project" value="InterPro"/>
</dbReference>
<keyword evidence="11" id="KW-0325">Glycoprotein</keyword>
<feature type="domain" description="EGF-like" evidence="16">
    <location>
        <begin position="1022"/>
        <end position="1063"/>
    </location>
</feature>
<dbReference type="EMBL" id="JARKIK010000028">
    <property type="protein sequence ID" value="KAK8742592.1"/>
    <property type="molecule type" value="Genomic_DNA"/>
</dbReference>
<dbReference type="InterPro" id="IPR003886">
    <property type="entry name" value="NIDO_dom"/>
</dbReference>
<dbReference type="Proteomes" id="UP001445076">
    <property type="component" value="Unassembled WGS sequence"/>
</dbReference>
<evidence type="ECO:0000256" key="6">
    <source>
        <dbReference type="ARBA" id="ARBA00022737"/>
    </source>
</evidence>
<dbReference type="Pfam" id="PF06119">
    <property type="entry name" value="NIDO"/>
    <property type="match status" value="1"/>
</dbReference>
<dbReference type="EMBL" id="JARKIK010000028">
    <property type="protein sequence ID" value="KAK8742594.1"/>
    <property type="molecule type" value="Genomic_DNA"/>
</dbReference>
<gene>
    <name evidence="19" type="ORF">OTU49_001978</name>
</gene>
<evidence type="ECO:0000256" key="12">
    <source>
        <dbReference type="PROSITE-ProRule" id="PRU00076"/>
    </source>
</evidence>
<feature type="domain" description="EGF-like" evidence="16">
    <location>
        <begin position="1151"/>
        <end position="1194"/>
    </location>
</feature>
<keyword evidence="20" id="KW-1185">Reference proteome</keyword>
<dbReference type="InterPro" id="IPR000152">
    <property type="entry name" value="EGF-type_Asp/Asn_hydroxyl_site"/>
</dbReference>
<feature type="disulfide bond" evidence="12">
    <location>
        <begin position="1076"/>
        <end position="1093"/>
    </location>
</feature>
<feature type="domain" description="Nidogen G2 beta-barrel" evidence="17">
    <location>
        <begin position="317"/>
        <end position="543"/>
    </location>
</feature>
<keyword evidence="9" id="KW-0130">Cell adhesion</keyword>
<dbReference type="FunFam" id="2.120.10.30:FF:000241">
    <property type="entry name" value="Low-density lipoprotein receptor-related protein 6"/>
    <property type="match status" value="1"/>
</dbReference>
<dbReference type="SUPFAM" id="SSF63825">
    <property type="entry name" value="YWTD domain"/>
    <property type="match status" value="1"/>
</dbReference>
<keyword evidence="6" id="KW-0677">Repeat</keyword>
<feature type="disulfide bond" evidence="12">
    <location>
        <begin position="990"/>
        <end position="1007"/>
    </location>
</feature>
<evidence type="ECO:0000256" key="2">
    <source>
        <dbReference type="ARBA" id="ARBA00022525"/>
    </source>
</evidence>
<feature type="compositionally biased region" description="Low complexity" evidence="14">
    <location>
        <begin position="767"/>
        <end position="788"/>
    </location>
</feature>
<feature type="domain" description="EGF-like" evidence="16">
    <location>
        <begin position="626"/>
        <end position="664"/>
    </location>
</feature>
<evidence type="ECO:0000256" key="9">
    <source>
        <dbReference type="ARBA" id="ARBA00022889"/>
    </source>
</evidence>
<dbReference type="InterPro" id="IPR001881">
    <property type="entry name" value="EGF-like_Ca-bd_dom"/>
</dbReference>
<name>A0AAW0XE40_CHEQU</name>
<dbReference type="EMBL" id="JARKIK010000028">
    <property type="protein sequence ID" value="KAK8742595.1"/>
    <property type="molecule type" value="Genomic_DNA"/>
</dbReference>
<dbReference type="Gene3D" id="2.120.10.30">
    <property type="entry name" value="TolB, C-terminal domain"/>
    <property type="match status" value="1"/>
</dbReference>
<evidence type="ECO:0000256" key="11">
    <source>
        <dbReference type="ARBA" id="ARBA00023180"/>
    </source>
</evidence>
<comment type="caution">
    <text evidence="12">Lacks conserved residue(s) required for the propagation of feature annotation.</text>
</comment>
<reference evidence="19" key="2">
    <citation type="submission" date="2024-01" db="EMBL/GenBank/DDBJ databases">
        <authorList>
            <person name="He J."/>
            <person name="Wang M."/>
            <person name="Zheng J."/>
            <person name="Liu Z."/>
        </authorList>
    </citation>
    <scope>NUCLEOTIDE SEQUENCE</scope>
    <source>
        <strain evidence="19">ZL_2023a</strain>
        <tissue evidence="19">Muscle</tissue>
    </source>
</reference>
<evidence type="ECO:0000259" key="18">
    <source>
        <dbReference type="PROSITE" id="PS51220"/>
    </source>
</evidence>
<feature type="disulfide bond" evidence="12">
    <location>
        <begin position="947"/>
        <end position="964"/>
    </location>
</feature>
<keyword evidence="3" id="KW-0272">Extracellular matrix</keyword>
<dbReference type="GO" id="GO:0007160">
    <property type="term" value="P:cell-matrix adhesion"/>
    <property type="evidence" value="ECO:0007669"/>
    <property type="project" value="InterPro"/>
</dbReference>
<dbReference type="InterPro" id="IPR009030">
    <property type="entry name" value="Growth_fac_rcpt_cys_sf"/>
</dbReference>
<dbReference type="InterPro" id="IPR009017">
    <property type="entry name" value="GFP"/>
</dbReference>
<comment type="caution">
    <text evidence="19">The sequence shown here is derived from an EMBL/GenBank/DDBJ whole genome shotgun (WGS) entry which is preliminary data.</text>
</comment>
<dbReference type="Pfam" id="PF07474">
    <property type="entry name" value="G2F"/>
    <property type="match status" value="1"/>
</dbReference>
<dbReference type="PROSITE" id="PS00010">
    <property type="entry name" value="ASX_HYDROXYL"/>
    <property type="match status" value="1"/>
</dbReference>
<organism evidence="19 20">
    <name type="scientific">Cherax quadricarinatus</name>
    <name type="common">Australian red claw crayfish</name>
    <dbReference type="NCBI Taxonomy" id="27406"/>
    <lineage>
        <taxon>Eukaryota</taxon>
        <taxon>Metazoa</taxon>
        <taxon>Ecdysozoa</taxon>
        <taxon>Arthropoda</taxon>
        <taxon>Crustacea</taxon>
        <taxon>Multicrustacea</taxon>
        <taxon>Malacostraca</taxon>
        <taxon>Eumalacostraca</taxon>
        <taxon>Eucarida</taxon>
        <taxon>Decapoda</taxon>
        <taxon>Pleocyemata</taxon>
        <taxon>Astacidea</taxon>
        <taxon>Parastacoidea</taxon>
        <taxon>Parastacidae</taxon>
        <taxon>Cherax</taxon>
    </lineage>
</organism>
<dbReference type="InterPro" id="IPR011042">
    <property type="entry name" value="6-blade_b-propeller_TolB-like"/>
</dbReference>
<keyword evidence="7" id="KW-0106">Calcium</keyword>
<accession>A0AAW0XE40</accession>
<keyword evidence="5 15" id="KW-0732">Signal</keyword>
<dbReference type="InterPro" id="IPR000033">
    <property type="entry name" value="LDLR_classB_rpt"/>
</dbReference>
<feature type="domain" description="EGF-like" evidence="16">
    <location>
        <begin position="1066"/>
        <end position="1107"/>
    </location>
</feature>
<feature type="region of interest" description="Disordered" evidence="14">
    <location>
        <begin position="767"/>
        <end position="811"/>
    </location>
</feature>
<feature type="repeat" description="LDL-receptor class B" evidence="13">
    <location>
        <begin position="1332"/>
        <end position="1376"/>
    </location>
</feature>
<keyword evidence="10 12" id="KW-1015">Disulfide bond</keyword>
<dbReference type="CDD" id="cd00053">
    <property type="entry name" value="EGF"/>
    <property type="match status" value="1"/>
</dbReference>
<evidence type="ECO:0000313" key="20">
    <source>
        <dbReference type="Proteomes" id="UP001445076"/>
    </source>
</evidence>